<sequence>MAKQQEDSVSTGLDLYTKCKALYPNECQTAKGWMINQLNAEAANLTIVSSGQIREQNTLSREAEYFWRQPGILVAGSIFEKSKNVTFFKIVHLRSCEVQKQVKSESSAAAG</sequence>
<name>A0AAN8S963_POLSC</name>
<proteinExistence type="predicted"/>
<organism evidence="1 2">
    <name type="scientific">Polyplax serrata</name>
    <name type="common">Common mouse louse</name>
    <dbReference type="NCBI Taxonomy" id="468196"/>
    <lineage>
        <taxon>Eukaryota</taxon>
        <taxon>Metazoa</taxon>
        <taxon>Ecdysozoa</taxon>
        <taxon>Arthropoda</taxon>
        <taxon>Hexapoda</taxon>
        <taxon>Insecta</taxon>
        <taxon>Pterygota</taxon>
        <taxon>Neoptera</taxon>
        <taxon>Paraneoptera</taxon>
        <taxon>Psocodea</taxon>
        <taxon>Troctomorpha</taxon>
        <taxon>Phthiraptera</taxon>
        <taxon>Anoplura</taxon>
        <taxon>Polyplacidae</taxon>
        <taxon>Polyplax</taxon>
    </lineage>
</organism>
<gene>
    <name evidence="1" type="ORF">RUM43_002260</name>
</gene>
<reference evidence="1 2" key="1">
    <citation type="submission" date="2023-10" db="EMBL/GenBank/DDBJ databases">
        <title>Genomes of two closely related lineages of the louse Polyplax serrata with different host specificities.</title>
        <authorList>
            <person name="Martinu J."/>
            <person name="Tarabai H."/>
            <person name="Stefka J."/>
            <person name="Hypsa V."/>
        </authorList>
    </citation>
    <scope>NUCLEOTIDE SEQUENCE [LARGE SCALE GENOMIC DNA]</scope>
    <source>
        <strain evidence="1">HR10_N</strain>
    </source>
</reference>
<evidence type="ECO:0000313" key="1">
    <source>
        <dbReference type="EMBL" id="KAK6628446.1"/>
    </source>
</evidence>
<evidence type="ECO:0000313" key="2">
    <source>
        <dbReference type="Proteomes" id="UP001372834"/>
    </source>
</evidence>
<dbReference type="EMBL" id="JAWJWE010000036">
    <property type="protein sequence ID" value="KAK6628446.1"/>
    <property type="molecule type" value="Genomic_DNA"/>
</dbReference>
<dbReference type="Proteomes" id="UP001372834">
    <property type="component" value="Unassembled WGS sequence"/>
</dbReference>
<comment type="caution">
    <text evidence="1">The sequence shown here is derived from an EMBL/GenBank/DDBJ whole genome shotgun (WGS) entry which is preliminary data.</text>
</comment>
<protein>
    <submittedName>
        <fullName evidence="1">Uncharacterized protein</fullName>
    </submittedName>
</protein>
<accession>A0AAN8S963</accession>
<dbReference type="AlphaFoldDB" id="A0AAN8S963"/>